<dbReference type="STRING" id="477690.SAMN05216474_1437"/>
<evidence type="ECO:0000256" key="1">
    <source>
        <dbReference type="SAM" id="MobiDB-lite"/>
    </source>
</evidence>
<organism evidence="3 4">
    <name type="scientific">Lishizhenia tianjinensis</name>
    <dbReference type="NCBI Taxonomy" id="477690"/>
    <lineage>
        <taxon>Bacteria</taxon>
        <taxon>Pseudomonadati</taxon>
        <taxon>Bacteroidota</taxon>
        <taxon>Flavobacteriia</taxon>
        <taxon>Flavobacteriales</taxon>
        <taxon>Crocinitomicaceae</taxon>
        <taxon>Lishizhenia</taxon>
    </lineage>
</organism>
<dbReference type="Proteomes" id="UP000236454">
    <property type="component" value="Unassembled WGS sequence"/>
</dbReference>
<feature type="transmembrane region" description="Helical" evidence="2">
    <location>
        <begin position="134"/>
        <end position="153"/>
    </location>
</feature>
<dbReference type="EMBL" id="FPAS01000002">
    <property type="protein sequence ID" value="SFT63183.1"/>
    <property type="molecule type" value="Genomic_DNA"/>
</dbReference>
<gene>
    <name evidence="3" type="ORF">SAMN05216474_1437</name>
</gene>
<name>A0A1I6ZKK0_9FLAO</name>
<dbReference type="AlphaFoldDB" id="A0A1I6ZKK0"/>
<keyword evidence="2" id="KW-0812">Transmembrane</keyword>
<dbReference type="RefSeq" id="WP_090247685.1">
    <property type="nucleotide sequence ID" value="NZ_FPAS01000002.1"/>
</dbReference>
<proteinExistence type="predicted"/>
<protein>
    <submittedName>
        <fullName evidence="3">Uncharacterized protein</fullName>
    </submittedName>
</protein>
<accession>A0A1I6ZKK0</accession>
<evidence type="ECO:0000256" key="2">
    <source>
        <dbReference type="SAM" id="Phobius"/>
    </source>
</evidence>
<reference evidence="3 4" key="1">
    <citation type="submission" date="2016-10" db="EMBL/GenBank/DDBJ databases">
        <authorList>
            <person name="de Groot N.N."/>
        </authorList>
    </citation>
    <scope>NUCLEOTIDE SEQUENCE [LARGE SCALE GENOMIC DNA]</scope>
    <source>
        <strain evidence="3 4">CGMCC 1.7005</strain>
    </source>
</reference>
<keyword evidence="2" id="KW-1133">Transmembrane helix</keyword>
<keyword evidence="4" id="KW-1185">Reference proteome</keyword>
<sequence length="340" mass="38111">MITRENYELFYMDYLEGDLDPALVAELESFLALHPDLRVEDDFLEALEAPEISYTNKSALKFESLPAFDQMSNEDKIIAYHEGILTESQCKTVEQLIATSKGLQTSFDHYQQVYLKPATFTYTHKGKLKRRSTIILWPALMAVAASLTMLFLFNNDISQPEIQHAVLVKEKDSTPIQNTKVEEEELPVLSVKEENGLEKKDINGTKDKNTSVNTNIAPSKTDSLVKNKVIPKITIPQEQNLAEQGIKNGIAQVQTTDPKSNTSTPNVQEGSNSTTSKAMNTSRQNGTYLENALPPLVDYALTKVSKKTGNKPLEIQKEENKPLFKGKFKIKIGSLELKKN</sequence>
<evidence type="ECO:0000313" key="4">
    <source>
        <dbReference type="Proteomes" id="UP000236454"/>
    </source>
</evidence>
<feature type="region of interest" description="Disordered" evidence="1">
    <location>
        <begin position="255"/>
        <end position="280"/>
    </location>
</feature>
<keyword evidence="2" id="KW-0472">Membrane</keyword>
<dbReference type="OrthoDB" id="663559at2"/>
<evidence type="ECO:0000313" key="3">
    <source>
        <dbReference type="EMBL" id="SFT63183.1"/>
    </source>
</evidence>